<dbReference type="SUPFAM" id="SSF143212">
    <property type="entry name" value="Rv2632c-like"/>
    <property type="match status" value="1"/>
</dbReference>
<name>A0A7W7WF23_9ACTN</name>
<reference evidence="2 3" key="1">
    <citation type="submission" date="2020-08" db="EMBL/GenBank/DDBJ databases">
        <title>Sequencing the genomes of 1000 actinobacteria strains.</title>
        <authorList>
            <person name="Klenk H.-P."/>
        </authorList>
    </citation>
    <scope>NUCLEOTIDE SEQUENCE [LARGE SCALE GENOMIC DNA]</scope>
    <source>
        <strain evidence="2 3">DSM 43023</strain>
    </source>
</reference>
<organism evidence="2 3">
    <name type="scientific">Streptosporangium album</name>
    <dbReference type="NCBI Taxonomy" id="47479"/>
    <lineage>
        <taxon>Bacteria</taxon>
        <taxon>Bacillati</taxon>
        <taxon>Actinomycetota</taxon>
        <taxon>Actinomycetes</taxon>
        <taxon>Streptosporangiales</taxon>
        <taxon>Streptosporangiaceae</taxon>
        <taxon>Streptosporangium</taxon>
    </lineage>
</organism>
<dbReference type="RefSeq" id="WP_184759844.1">
    <property type="nucleotide sequence ID" value="NZ_BAABEK010000079.1"/>
</dbReference>
<dbReference type="InterPro" id="IPR038070">
    <property type="entry name" value="Rv2632c-like_sf"/>
</dbReference>
<accession>A0A7W7WF23</accession>
<comment type="caution">
    <text evidence="2">The sequence shown here is derived from an EMBL/GenBank/DDBJ whole genome shotgun (WGS) entry which is preliminary data.</text>
</comment>
<feature type="compositionally biased region" description="Basic and acidic residues" evidence="1">
    <location>
        <begin position="72"/>
        <end position="85"/>
    </location>
</feature>
<dbReference type="EMBL" id="JACHJU010000006">
    <property type="protein sequence ID" value="MBB4943964.1"/>
    <property type="molecule type" value="Genomic_DNA"/>
</dbReference>
<dbReference type="Pfam" id="PF08962">
    <property type="entry name" value="Rv2632c-like"/>
    <property type="match status" value="1"/>
</dbReference>
<evidence type="ECO:0000313" key="3">
    <source>
        <dbReference type="Proteomes" id="UP000534286"/>
    </source>
</evidence>
<evidence type="ECO:0008006" key="4">
    <source>
        <dbReference type="Google" id="ProtNLM"/>
    </source>
</evidence>
<keyword evidence="3" id="KW-1185">Reference proteome</keyword>
<proteinExistence type="predicted"/>
<sequence length="93" mass="9889">MIGKRWNVTIDITEHGDDTHARAALAVPAVVSVSGAGHARRGPDDRLVPEIGDEPAAARALARLGQGADQKIVSREEGDRSRQHELTVTSLST</sequence>
<feature type="region of interest" description="Disordered" evidence="1">
    <location>
        <begin position="66"/>
        <end position="93"/>
    </location>
</feature>
<dbReference type="Gene3D" id="3.30.160.240">
    <property type="entry name" value="Rv1738"/>
    <property type="match status" value="1"/>
</dbReference>
<protein>
    <recommendedName>
        <fullName evidence="4">DUF1876 domain-containing protein</fullName>
    </recommendedName>
</protein>
<dbReference type="InterPro" id="IPR015057">
    <property type="entry name" value="Rv2632c-like"/>
</dbReference>
<evidence type="ECO:0000313" key="2">
    <source>
        <dbReference type="EMBL" id="MBB4943964.1"/>
    </source>
</evidence>
<evidence type="ECO:0000256" key="1">
    <source>
        <dbReference type="SAM" id="MobiDB-lite"/>
    </source>
</evidence>
<dbReference type="Proteomes" id="UP000534286">
    <property type="component" value="Unassembled WGS sequence"/>
</dbReference>
<dbReference type="AlphaFoldDB" id="A0A7W7WF23"/>
<gene>
    <name evidence="2" type="ORF">FHR32_008365</name>
</gene>